<dbReference type="PROSITE" id="PS51352">
    <property type="entry name" value="THIOREDOXIN_2"/>
    <property type="match status" value="1"/>
</dbReference>
<evidence type="ECO:0000256" key="1">
    <source>
        <dbReference type="ARBA" id="ARBA00004196"/>
    </source>
</evidence>
<protein>
    <submittedName>
        <fullName evidence="6">TlpA disulfide reductase family protein</fullName>
    </submittedName>
</protein>
<evidence type="ECO:0000256" key="3">
    <source>
        <dbReference type="ARBA" id="ARBA00023157"/>
    </source>
</evidence>
<dbReference type="GO" id="GO:0017004">
    <property type="term" value="P:cytochrome complex assembly"/>
    <property type="evidence" value="ECO:0007669"/>
    <property type="project" value="UniProtKB-KW"/>
</dbReference>
<dbReference type="Pfam" id="PF13905">
    <property type="entry name" value="Thioredoxin_8"/>
    <property type="match status" value="1"/>
</dbReference>
<evidence type="ECO:0000313" key="7">
    <source>
        <dbReference type="Proteomes" id="UP001214530"/>
    </source>
</evidence>
<sequence length="522" mass="59716">MKNQKYLTVGIIGFVIILPQLLKAQPKKQLINKGVVCISGIYDSIGEADTLTLTIWEHTVSNKIRKFTSTGRVVSVVKNKRFRFLLDSLEEPFYFTLTKITNNVQINLLEYQICCPGDNIEIKIIEAHKFPQKSGFGNNSITFSFNGKGSEKLKCLQDLNNANEILDKNYLQQVDYGSVIRLNNGVVPIADSFSFSYGRMENLLSGQLKILERYKYQLPIDIYQLMKADLVGKYVVNFFVPFLIKFNYPFFNGKSIMSKQDKTDFVKLFQSKVPSFEKFLSFPIKAQVQSFWYADALLYMTYFEGYIVPDKSLYDKLKTQYDGLLRERLITNYLLNNANKRDADSLVNDALTFVKEKIYYNTLAKLLKEQQVGTEAYNFTLEDDLGKIVKLSDFRGKVVFIDFWFTGCGGCSYYFKNVLSKVENIFKNNPNIVFISISVDSNKEKWLRGLNSQLYTSPSVINLYTANKEAEHPIIKQMNVIGYPHPLLIDRNGKIFCNDQGQLKDDGVDGLVSAIKKAAVSL</sequence>
<accession>A0AAJ5W755</accession>
<dbReference type="GO" id="GO:0030313">
    <property type="term" value="C:cell envelope"/>
    <property type="evidence" value="ECO:0007669"/>
    <property type="project" value="UniProtKB-SubCell"/>
</dbReference>
<evidence type="ECO:0000256" key="2">
    <source>
        <dbReference type="ARBA" id="ARBA00022748"/>
    </source>
</evidence>
<feature type="domain" description="Thioredoxin" evidence="5">
    <location>
        <begin position="370"/>
        <end position="520"/>
    </location>
</feature>
<gene>
    <name evidence="6" type="ORF">P0Y49_16550</name>
</gene>
<evidence type="ECO:0000256" key="4">
    <source>
        <dbReference type="ARBA" id="ARBA00023284"/>
    </source>
</evidence>
<keyword evidence="4" id="KW-0676">Redox-active center</keyword>
<dbReference type="PANTHER" id="PTHR42852">
    <property type="entry name" value="THIOL:DISULFIDE INTERCHANGE PROTEIN DSBE"/>
    <property type="match status" value="1"/>
</dbReference>
<proteinExistence type="predicted"/>
<dbReference type="InterPro" id="IPR013766">
    <property type="entry name" value="Thioredoxin_domain"/>
</dbReference>
<dbReference type="EMBL" id="CP119313">
    <property type="protein sequence ID" value="WEK18401.1"/>
    <property type="molecule type" value="Genomic_DNA"/>
</dbReference>
<dbReference type="InterPro" id="IPR012336">
    <property type="entry name" value="Thioredoxin-like_fold"/>
</dbReference>
<evidence type="ECO:0000313" key="6">
    <source>
        <dbReference type="EMBL" id="WEK18401.1"/>
    </source>
</evidence>
<comment type="subcellular location">
    <subcellularLocation>
        <location evidence="1">Cell envelope</location>
    </subcellularLocation>
</comment>
<reference evidence="6" key="1">
    <citation type="submission" date="2023-03" db="EMBL/GenBank/DDBJ databases">
        <title>Andean soil-derived lignocellulolytic bacterial consortium as a source of novel taxa and putative plastic-active enzymes.</title>
        <authorList>
            <person name="Diaz-Garcia L."/>
            <person name="Chuvochina M."/>
            <person name="Feuerriegel G."/>
            <person name="Bunk B."/>
            <person name="Sproer C."/>
            <person name="Streit W.R."/>
            <person name="Rodriguez L.M."/>
            <person name="Overmann J."/>
            <person name="Jimenez D.J."/>
        </authorList>
    </citation>
    <scope>NUCLEOTIDE SEQUENCE</scope>
    <source>
        <strain evidence="6">MAG 3858</strain>
    </source>
</reference>
<organism evidence="6 7">
    <name type="scientific">Candidatus Pedobacter colombiensis</name>
    <dbReference type="NCBI Taxonomy" id="3121371"/>
    <lineage>
        <taxon>Bacteria</taxon>
        <taxon>Pseudomonadati</taxon>
        <taxon>Bacteroidota</taxon>
        <taxon>Sphingobacteriia</taxon>
        <taxon>Sphingobacteriales</taxon>
        <taxon>Sphingobacteriaceae</taxon>
        <taxon>Pedobacter</taxon>
    </lineage>
</organism>
<evidence type="ECO:0000259" key="5">
    <source>
        <dbReference type="PROSITE" id="PS51352"/>
    </source>
</evidence>
<dbReference type="InterPro" id="IPR050553">
    <property type="entry name" value="Thioredoxin_ResA/DsbE_sf"/>
</dbReference>
<dbReference type="Gene3D" id="3.40.30.10">
    <property type="entry name" value="Glutaredoxin"/>
    <property type="match status" value="1"/>
</dbReference>
<dbReference type="AlphaFoldDB" id="A0AAJ5W755"/>
<dbReference type="CDD" id="cd02966">
    <property type="entry name" value="TlpA_like_family"/>
    <property type="match status" value="1"/>
</dbReference>
<keyword evidence="2" id="KW-0201">Cytochrome c-type biogenesis</keyword>
<dbReference type="SUPFAM" id="SSF52833">
    <property type="entry name" value="Thioredoxin-like"/>
    <property type="match status" value="1"/>
</dbReference>
<dbReference type="PANTHER" id="PTHR42852:SF6">
    <property type="entry name" value="THIOL:DISULFIDE INTERCHANGE PROTEIN DSBE"/>
    <property type="match status" value="1"/>
</dbReference>
<dbReference type="Proteomes" id="UP001214530">
    <property type="component" value="Chromosome"/>
</dbReference>
<keyword evidence="3" id="KW-1015">Disulfide bond</keyword>
<name>A0AAJ5W755_9SPHI</name>
<dbReference type="InterPro" id="IPR036249">
    <property type="entry name" value="Thioredoxin-like_sf"/>
</dbReference>